<reference evidence="2" key="3">
    <citation type="submission" date="2020-06" db="EMBL/GenBank/DDBJ databases">
        <title>Helianthus annuus Genome sequencing and assembly Release 2.</title>
        <authorList>
            <person name="Gouzy J."/>
            <person name="Langlade N."/>
            <person name="Munos S."/>
        </authorList>
    </citation>
    <scope>NUCLEOTIDE SEQUENCE</scope>
    <source>
        <tissue evidence="2">Leaves</tissue>
    </source>
</reference>
<proteinExistence type="predicted"/>
<reference evidence="3" key="2">
    <citation type="submission" date="2017-02" db="EMBL/GenBank/DDBJ databases">
        <title>Sunflower complete genome.</title>
        <authorList>
            <person name="Langlade N."/>
            <person name="Munos S."/>
        </authorList>
    </citation>
    <scope>NUCLEOTIDE SEQUENCE [LARGE SCALE GENOMIC DNA]</scope>
    <source>
        <tissue evidence="3">Leaves</tissue>
    </source>
</reference>
<evidence type="ECO:0000313" key="3">
    <source>
        <dbReference type="EMBL" id="OTG23549.1"/>
    </source>
</evidence>
<accession>A0A251UKG7</accession>
<keyword evidence="1" id="KW-0472">Membrane</keyword>
<protein>
    <submittedName>
        <fullName evidence="3">Uncharacterized protein</fullName>
    </submittedName>
</protein>
<evidence type="ECO:0000256" key="1">
    <source>
        <dbReference type="SAM" id="Phobius"/>
    </source>
</evidence>
<name>A0A251UKG7_HELAN</name>
<feature type="transmembrane region" description="Helical" evidence="1">
    <location>
        <begin position="45"/>
        <end position="65"/>
    </location>
</feature>
<dbReference type="InParanoid" id="A0A251UKG7"/>
<dbReference type="Proteomes" id="UP000215914">
    <property type="component" value="Chromosome 6"/>
</dbReference>
<dbReference type="EMBL" id="MNCJ02000321">
    <property type="protein sequence ID" value="KAF5803896.1"/>
    <property type="molecule type" value="Genomic_DNA"/>
</dbReference>
<sequence>MFSTQGRVGCSWCTGGRISYTEQRTVDGRGDYCYAFWHTHTSTRLRCTTTTIVVAAYCILILLFYI</sequence>
<dbReference type="EMBL" id="CM007895">
    <property type="protein sequence ID" value="OTG23549.1"/>
    <property type="molecule type" value="Genomic_DNA"/>
</dbReference>
<dbReference type="AlphaFoldDB" id="A0A251UKG7"/>
<dbReference type="Gramene" id="mRNA:HanXRQr2_Chr06g0276811">
    <property type="protein sequence ID" value="mRNA:HanXRQr2_Chr06g0276811"/>
    <property type="gene ID" value="HanXRQr2_Chr06g0276811"/>
</dbReference>
<keyword evidence="1" id="KW-1133">Transmembrane helix</keyword>
<evidence type="ECO:0000313" key="2">
    <source>
        <dbReference type="EMBL" id="KAF5803896.1"/>
    </source>
</evidence>
<gene>
    <name evidence="3" type="ORF">HannXRQ_Chr06g0183771</name>
    <name evidence="2" type="ORF">HanXRQr2_Chr06g0276811</name>
</gene>
<reference evidence="2 4" key="1">
    <citation type="journal article" date="2017" name="Nature">
        <title>The sunflower genome provides insights into oil metabolism, flowering and Asterid evolution.</title>
        <authorList>
            <person name="Badouin H."/>
            <person name="Gouzy J."/>
            <person name="Grassa C.J."/>
            <person name="Murat F."/>
            <person name="Staton S.E."/>
            <person name="Cottret L."/>
            <person name="Lelandais-Briere C."/>
            <person name="Owens G.L."/>
            <person name="Carrere S."/>
            <person name="Mayjonade B."/>
            <person name="Legrand L."/>
            <person name="Gill N."/>
            <person name="Kane N.C."/>
            <person name="Bowers J.E."/>
            <person name="Hubner S."/>
            <person name="Bellec A."/>
            <person name="Berard A."/>
            <person name="Berges H."/>
            <person name="Blanchet N."/>
            <person name="Boniface M.C."/>
            <person name="Brunel D."/>
            <person name="Catrice O."/>
            <person name="Chaidir N."/>
            <person name="Claudel C."/>
            <person name="Donnadieu C."/>
            <person name="Faraut T."/>
            <person name="Fievet G."/>
            <person name="Helmstetter N."/>
            <person name="King M."/>
            <person name="Knapp S.J."/>
            <person name="Lai Z."/>
            <person name="Le Paslier M.C."/>
            <person name="Lippi Y."/>
            <person name="Lorenzon L."/>
            <person name="Mandel J.R."/>
            <person name="Marage G."/>
            <person name="Marchand G."/>
            <person name="Marquand E."/>
            <person name="Bret-Mestries E."/>
            <person name="Morien E."/>
            <person name="Nambeesan S."/>
            <person name="Nguyen T."/>
            <person name="Pegot-Espagnet P."/>
            <person name="Pouilly N."/>
            <person name="Raftis F."/>
            <person name="Sallet E."/>
            <person name="Schiex T."/>
            <person name="Thomas J."/>
            <person name="Vandecasteele C."/>
            <person name="Vares D."/>
            <person name="Vear F."/>
            <person name="Vautrin S."/>
            <person name="Crespi M."/>
            <person name="Mangin B."/>
            <person name="Burke J.M."/>
            <person name="Salse J."/>
            <person name="Munos S."/>
            <person name="Vincourt P."/>
            <person name="Rieseberg L.H."/>
            <person name="Langlade N.B."/>
        </authorList>
    </citation>
    <scope>NUCLEOTIDE SEQUENCE [LARGE SCALE GENOMIC DNA]</scope>
    <source>
        <strain evidence="4">cv. SF193</strain>
        <tissue evidence="2">Leaves</tissue>
    </source>
</reference>
<evidence type="ECO:0000313" key="4">
    <source>
        <dbReference type="Proteomes" id="UP000215914"/>
    </source>
</evidence>
<keyword evidence="4" id="KW-1185">Reference proteome</keyword>
<keyword evidence="1" id="KW-0812">Transmembrane</keyword>
<organism evidence="3 4">
    <name type="scientific">Helianthus annuus</name>
    <name type="common">Common sunflower</name>
    <dbReference type="NCBI Taxonomy" id="4232"/>
    <lineage>
        <taxon>Eukaryota</taxon>
        <taxon>Viridiplantae</taxon>
        <taxon>Streptophyta</taxon>
        <taxon>Embryophyta</taxon>
        <taxon>Tracheophyta</taxon>
        <taxon>Spermatophyta</taxon>
        <taxon>Magnoliopsida</taxon>
        <taxon>eudicotyledons</taxon>
        <taxon>Gunneridae</taxon>
        <taxon>Pentapetalae</taxon>
        <taxon>asterids</taxon>
        <taxon>campanulids</taxon>
        <taxon>Asterales</taxon>
        <taxon>Asteraceae</taxon>
        <taxon>Asteroideae</taxon>
        <taxon>Heliantheae alliance</taxon>
        <taxon>Heliantheae</taxon>
        <taxon>Helianthus</taxon>
    </lineage>
</organism>